<feature type="region of interest" description="Disordered" evidence="1">
    <location>
        <begin position="22"/>
        <end position="41"/>
    </location>
</feature>
<gene>
    <name evidence="2" type="ORF">chiPu_0026414</name>
</gene>
<organism evidence="2 3">
    <name type="scientific">Chiloscyllium punctatum</name>
    <name type="common">Brownbanded bambooshark</name>
    <name type="synonym">Hemiscyllium punctatum</name>
    <dbReference type="NCBI Taxonomy" id="137246"/>
    <lineage>
        <taxon>Eukaryota</taxon>
        <taxon>Metazoa</taxon>
        <taxon>Chordata</taxon>
        <taxon>Craniata</taxon>
        <taxon>Vertebrata</taxon>
        <taxon>Chondrichthyes</taxon>
        <taxon>Elasmobranchii</taxon>
        <taxon>Galeomorphii</taxon>
        <taxon>Galeoidea</taxon>
        <taxon>Orectolobiformes</taxon>
        <taxon>Hemiscylliidae</taxon>
        <taxon>Chiloscyllium</taxon>
    </lineage>
</organism>
<reference evidence="2 3" key="1">
    <citation type="journal article" date="2018" name="Nat. Ecol. Evol.">
        <title>Shark genomes provide insights into elasmobranch evolution and the origin of vertebrates.</title>
        <authorList>
            <person name="Hara Y"/>
            <person name="Yamaguchi K"/>
            <person name="Onimaru K"/>
            <person name="Kadota M"/>
            <person name="Koyanagi M"/>
            <person name="Keeley SD"/>
            <person name="Tatsumi K"/>
            <person name="Tanaka K"/>
            <person name="Motone F"/>
            <person name="Kageyama Y"/>
            <person name="Nozu R"/>
            <person name="Adachi N"/>
            <person name="Nishimura O"/>
            <person name="Nakagawa R"/>
            <person name="Tanegashima C"/>
            <person name="Kiyatake I"/>
            <person name="Matsumoto R"/>
            <person name="Murakumo K"/>
            <person name="Nishida K"/>
            <person name="Terakita A"/>
            <person name="Kuratani S"/>
            <person name="Sato K"/>
            <person name="Hyodo S Kuraku.S."/>
        </authorList>
    </citation>
    <scope>NUCLEOTIDE SEQUENCE [LARGE SCALE GENOMIC DNA]</scope>
</reference>
<keyword evidence="3" id="KW-1185">Reference proteome</keyword>
<protein>
    <submittedName>
        <fullName evidence="2">Uncharacterized protein</fullName>
    </submittedName>
</protein>
<feature type="non-terminal residue" evidence="2">
    <location>
        <position position="128"/>
    </location>
</feature>
<proteinExistence type="predicted"/>
<comment type="caution">
    <text evidence="2">The sequence shown here is derived from an EMBL/GenBank/DDBJ whole genome shotgun (WGS) entry which is preliminary data.</text>
</comment>
<feature type="region of interest" description="Disordered" evidence="1">
    <location>
        <begin position="83"/>
        <end position="128"/>
    </location>
</feature>
<evidence type="ECO:0000313" key="2">
    <source>
        <dbReference type="EMBL" id="GCC41995.1"/>
    </source>
</evidence>
<dbReference type="Proteomes" id="UP000287033">
    <property type="component" value="Unassembled WGS sequence"/>
</dbReference>
<evidence type="ECO:0000313" key="3">
    <source>
        <dbReference type="Proteomes" id="UP000287033"/>
    </source>
</evidence>
<accession>A0A401TH74</accession>
<sequence length="128" mass="14857">MTGRSPFRERVTRPSIAIPERPSRGSLRWAEGREVEERRRGEQEMTAITLSMSLGKFLPSFMPSRLVMKSWLDMLFPRFWKQPSQRVGNGAVTPRDTPQRQVEQSRTLPPGPSRREGRPRRGWSHFPA</sequence>
<evidence type="ECO:0000256" key="1">
    <source>
        <dbReference type="SAM" id="MobiDB-lite"/>
    </source>
</evidence>
<feature type="compositionally biased region" description="Basic residues" evidence="1">
    <location>
        <begin position="117"/>
        <end position="128"/>
    </location>
</feature>
<dbReference type="EMBL" id="BEZZ01078901">
    <property type="protein sequence ID" value="GCC41995.1"/>
    <property type="molecule type" value="Genomic_DNA"/>
</dbReference>
<feature type="compositionally biased region" description="Basic and acidic residues" evidence="1">
    <location>
        <begin position="30"/>
        <end position="41"/>
    </location>
</feature>
<name>A0A401TH74_CHIPU</name>
<dbReference type="AlphaFoldDB" id="A0A401TH74"/>